<keyword evidence="1" id="KW-0472">Membrane</keyword>
<comment type="caution">
    <text evidence="3">The sequence shown here is derived from an EMBL/GenBank/DDBJ whole genome shotgun (WGS) entry which is preliminary data.</text>
</comment>
<accession>A0A1X0JQR1</accession>
<dbReference type="EMBL" id="MVIM01000006">
    <property type="protein sequence ID" value="ORB65191.1"/>
    <property type="molecule type" value="Genomic_DNA"/>
</dbReference>
<feature type="domain" description="GGDEF" evidence="2">
    <location>
        <begin position="225"/>
        <end position="357"/>
    </location>
</feature>
<dbReference type="InterPro" id="IPR050706">
    <property type="entry name" value="Cyclic-di-GMP_PDE-like"/>
</dbReference>
<feature type="transmembrane region" description="Helical" evidence="1">
    <location>
        <begin position="87"/>
        <end position="106"/>
    </location>
</feature>
<feature type="transmembrane region" description="Helical" evidence="1">
    <location>
        <begin position="112"/>
        <end position="130"/>
    </location>
</feature>
<gene>
    <name evidence="3" type="ORF">BST47_13875</name>
</gene>
<feature type="transmembrane region" description="Helical" evidence="1">
    <location>
        <begin position="135"/>
        <end position="154"/>
    </location>
</feature>
<keyword evidence="4" id="KW-1185">Reference proteome</keyword>
<organism evidence="3 4">
    <name type="scientific">Mycolicibacterium tusciae</name>
    <dbReference type="NCBI Taxonomy" id="75922"/>
    <lineage>
        <taxon>Bacteria</taxon>
        <taxon>Bacillati</taxon>
        <taxon>Actinomycetota</taxon>
        <taxon>Actinomycetes</taxon>
        <taxon>Mycobacteriales</taxon>
        <taxon>Mycobacteriaceae</taxon>
        <taxon>Mycolicibacterium</taxon>
    </lineage>
</organism>
<dbReference type="InterPro" id="IPR043128">
    <property type="entry name" value="Rev_trsase/Diguanyl_cyclase"/>
</dbReference>
<dbReference type="PROSITE" id="PS50887">
    <property type="entry name" value="GGDEF"/>
    <property type="match status" value="1"/>
</dbReference>
<name>A0A1X0JQR1_9MYCO</name>
<dbReference type="PANTHER" id="PTHR33121:SF71">
    <property type="entry name" value="OXYGEN SENSOR PROTEIN DOSP"/>
    <property type="match status" value="1"/>
</dbReference>
<sequence>MTAGGRKERSRDHYYWLTAFLAARGAQTTTCRAIAAFIAFCGVIPLALAFGSPGAPGTWDRWVAVVGGVAAFAMAASWLRSRWPARITSEVCVVVGSLYTAIATLIQGDPVVGLLGSTAFAIVGGFTALFHSMRLLMFLWLVGGATIVILAARIAETYPALAVCGALLVALVNAFVVFACRTLLRFINSESMFDDVEPLTSLLTRDAFAEKVATLMSSRARGDDRYLAVAVVNLDSFSLLQDMAGVVAANRARVAIGQQLRETVRRVAVLAHVADAEFFIADILTSDDPSPFVERVRATIATSPSRLTASIGVVSTPLSPLAGHPPYDVLDELLAIATTAMRQARREGGNRVKEVLSPALAVLDRPSGGAWESEESA</sequence>
<evidence type="ECO:0000313" key="3">
    <source>
        <dbReference type="EMBL" id="ORB65191.1"/>
    </source>
</evidence>
<dbReference type="CDD" id="cd01949">
    <property type="entry name" value="GGDEF"/>
    <property type="match status" value="1"/>
</dbReference>
<evidence type="ECO:0000259" key="2">
    <source>
        <dbReference type="PROSITE" id="PS50887"/>
    </source>
</evidence>
<feature type="transmembrane region" description="Helical" evidence="1">
    <location>
        <begin position="160"/>
        <end position="184"/>
    </location>
</feature>
<dbReference type="SMART" id="SM00267">
    <property type="entry name" value="GGDEF"/>
    <property type="match status" value="1"/>
</dbReference>
<dbReference type="InterPro" id="IPR029787">
    <property type="entry name" value="Nucleotide_cyclase"/>
</dbReference>
<proteinExistence type="predicted"/>
<evidence type="ECO:0000313" key="4">
    <source>
        <dbReference type="Proteomes" id="UP000192411"/>
    </source>
</evidence>
<dbReference type="PANTHER" id="PTHR33121">
    <property type="entry name" value="CYCLIC DI-GMP PHOSPHODIESTERASE PDEF"/>
    <property type="match status" value="1"/>
</dbReference>
<dbReference type="Pfam" id="PF00990">
    <property type="entry name" value="GGDEF"/>
    <property type="match status" value="1"/>
</dbReference>
<dbReference type="OrthoDB" id="4635628at2"/>
<dbReference type="SUPFAM" id="SSF55073">
    <property type="entry name" value="Nucleotide cyclase"/>
    <property type="match status" value="1"/>
</dbReference>
<protein>
    <submittedName>
        <fullName evidence="3">Diguanylate cyclase</fullName>
    </submittedName>
</protein>
<dbReference type="Gene3D" id="3.30.70.270">
    <property type="match status" value="1"/>
</dbReference>
<dbReference type="GO" id="GO:0071111">
    <property type="term" value="F:cyclic-guanylate-specific phosphodiesterase activity"/>
    <property type="evidence" value="ECO:0007669"/>
    <property type="project" value="InterPro"/>
</dbReference>
<keyword evidence="1" id="KW-0812">Transmembrane</keyword>
<feature type="transmembrane region" description="Helical" evidence="1">
    <location>
        <begin position="33"/>
        <end position="50"/>
    </location>
</feature>
<dbReference type="RefSeq" id="WP_083126093.1">
    <property type="nucleotide sequence ID" value="NZ_MVIM01000006.1"/>
</dbReference>
<keyword evidence="1" id="KW-1133">Transmembrane helix</keyword>
<dbReference type="InterPro" id="IPR000160">
    <property type="entry name" value="GGDEF_dom"/>
</dbReference>
<dbReference type="Proteomes" id="UP000192411">
    <property type="component" value="Unassembled WGS sequence"/>
</dbReference>
<feature type="transmembrane region" description="Helical" evidence="1">
    <location>
        <begin position="62"/>
        <end position="80"/>
    </location>
</feature>
<reference evidence="3 4" key="1">
    <citation type="submission" date="2017-02" db="EMBL/GenBank/DDBJ databases">
        <title>The new phylogeny of genus Mycobacterium.</title>
        <authorList>
            <person name="Tortoli E."/>
            <person name="Trovato A."/>
            <person name="Cirillo D.M."/>
        </authorList>
    </citation>
    <scope>NUCLEOTIDE SEQUENCE [LARGE SCALE GENOMIC DNA]</scope>
    <source>
        <strain evidence="3 4">DSM 44338</strain>
    </source>
</reference>
<dbReference type="STRING" id="75922.BST47_13875"/>
<evidence type="ECO:0000256" key="1">
    <source>
        <dbReference type="SAM" id="Phobius"/>
    </source>
</evidence>
<dbReference type="AlphaFoldDB" id="A0A1X0JQR1"/>